<evidence type="ECO:0000313" key="2">
    <source>
        <dbReference type="EMBL" id="MBW77813.1"/>
    </source>
</evidence>
<accession>A0A2M4DJS8</accession>
<feature type="signal peptide" evidence="1">
    <location>
        <begin position="1"/>
        <end position="19"/>
    </location>
</feature>
<name>A0A2M4DJS8_ANODA</name>
<dbReference type="AlphaFoldDB" id="A0A2M4DJS8"/>
<evidence type="ECO:0000256" key="1">
    <source>
        <dbReference type="SAM" id="SignalP"/>
    </source>
</evidence>
<sequence>MRGMRTSGAFCSFTLLNSGVTICGCTQLTPSASKVLLRLARALAQSEFTVSLKSSPLARCRLSLHWNEIQNRTLGYSSHIISSSAAASILHGIVSIPSTSTPASTQASILGRCHFWIVSGDTVVA</sequence>
<proteinExistence type="predicted"/>
<protein>
    <submittedName>
        <fullName evidence="2">Putative secreted protein</fullName>
    </submittedName>
</protein>
<dbReference type="EMBL" id="GGFL01013635">
    <property type="protein sequence ID" value="MBW77813.1"/>
    <property type="molecule type" value="Transcribed_RNA"/>
</dbReference>
<reference evidence="2" key="1">
    <citation type="submission" date="2018-01" db="EMBL/GenBank/DDBJ databases">
        <title>An insight into the sialome of Amazonian anophelines.</title>
        <authorList>
            <person name="Ribeiro J.M."/>
            <person name="Scarpassa V."/>
            <person name="Calvo E."/>
        </authorList>
    </citation>
    <scope>NUCLEOTIDE SEQUENCE</scope>
</reference>
<keyword evidence="1" id="KW-0732">Signal</keyword>
<organism evidence="2">
    <name type="scientific">Anopheles darlingi</name>
    <name type="common">Mosquito</name>
    <dbReference type="NCBI Taxonomy" id="43151"/>
    <lineage>
        <taxon>Eukaryota</taxon>
        <taxon>Metazoa</taxon>
        <taxon>Ecdysozoa</taxon>
        <taxon>Arthropoda</taxon>
        <taxon>Hexapoda</taxon>
        <taxon>Insecta</taxon>
        <taxon>Pterygota</taxon>
        <taxon>Neoptera</taxon>
        <taxon>Endopterygota</taxon>
        <taxon>Diptera</taxon>
        <taxon>Nematocera</taxon>
        <taxon>Culicoidea</taxon>
        <taxon>Culicidae</taxon>
        <taxon>Anophelinae</taxon>
        <taxon>Anopheles</taxon>
    </lineage>
</organism>
<dbReference type="PROSITE" id="PS51257">
    <property type="entry name" value="PROKAR_LIPOPROTEIN"/>
    <property type="match status" value="1"/>
</dbReference>
<feature type="chain" id="PRO_5014785820" evidence="1">
    <location>
        <begin position="20"/>
        <end position="125"/>
    </location>
</feature>